<dbReference type="EMBL" id="JBDXSU010000001">
    <property type="protein sequence ID" value="MFB5188836.1"/>
    <property type="molecule type" value="Genomic_DNA"/>
</dbReference>
<feature type="transmembrane region" description="Helical" evidence="7">
    <location>
        <begin position="215"/>
        <end position="240"/>
    </location>
</feature>
<dbReference type="PROSITE" id="PS50928">
    <property type="entry name" value="ABC_TM1"/>
    <property type="match status" value="1"/>
</dbReference>
<protein>
    <submittedName>
        <fullName evidence="9">ABC transporter permease</fullName>
    </submittedName>
</protein>
<evidence type="ECO:0000256" key="7">
    <source>
        <dbReference type="RuleBase" id="RU363032"/>
    </source>
</evidence>
<keyword evidence="4 7" id="KW-0812">Transmembrane</keyword>
<keyword evidence="3" id="KW-1003">Cell membrane</keyword>
<dbReference type="PANTHER" id="PTHR43386:SF25">
    <property type="entry name" value="PEPTIDE ABC TRANSPORTER PERMEASE PROTEIN"/>
    <property type="match status" value="1"/>
</dbReference>
<keyword evidence="6 7" id="KW-0472">Membrane</keyword>
<evidence type="ECO:0000256" key="4">
    <source>
        <dbReference type="ARBA" id="ARBA00022692"/>
    </source>
</evidence>
<evidence type="ECO:0000313" key="10">
    <source>
        <dbReference type="Proteomes" id="UP001579974"/>
    </source>
</evidence>
<accession>A0ABV5A9R7</accession>
<feature type="transmembrane region" description="Helical" evidence="7">
    <location>
        <begin position="159"/>
        <end position="176"/>
    </location>
</feature>
<organism evidence="9 10">
    <name type="scientific">Alicyclobacillus fastidiosus</name>
    <dbReference type="NCBI Taxonomy" id="392011"/>
    <lineage>
        <taxon>Bacteria</taxon>
        <taxon>Bacillati</taxon>
        <taxon>Bacillota</taxon>
        <taxon>Bacilli</taxon>
        <taxon>Bacillales</taxon>
        <taxon>Alicyclobacillaceae</taxon>
        <taxon>Alicyclobacillus</taxon>
    </lineage>
</organism>
<evidence type="ECO:0000256" key="1">
    <source>
        <dbReference type="ARBA" id="ARBA00004651"/>
    </source>
</evidence>
<evidence type="ECO:0000256" key="3">
    <source>
        <dbReference type="ARBA" id="ARBA00022475"/>
    </source>
</evidence>
<evidence type="ECO:0000259" key="8">
    <source>
        <dbReference type="PROSITE" id="PS50928"/>
    </source>
</evidence>
<gene>
    <name evidence="9" type="ORF">KKP3000_001270</name>
</gene>
<dbReference type="InterPro" id="IPR050366">
    <property type="entry name" value="BP-dependent_transpt_permease"/>
</dbReference>
<feature type="transmembrane region" description="Helical" evidence="7">
    <location>
        <begin position="33"/>
        <end position="53"/>
    </location>
</feature>
<dbReference type="Pfam" id="PF12911">
    <property type="entry name" value="OppC_N"/>
    <property type="match status" value="1"/>
</dbReference>
<keyword evidence="5 7" id="KW-1133">Transmembrane helix</keyword>
<comment type="subcellular location">
    <subcellularLocation>
        <location evidence="1 7">Cell membrane</location>
        <topology evidence="1 7">Multi-pass membrane protein</topology>
    </subcellularLocation>
</comment>
<evidence type="ECO:0000256" key="5">
    <source>
        <dbReference type="ARBA" id="ARBA00022989"/>
    </source>
</evidence>
<sequence length="296" mass="31900">MALNQNIIQETTAASTAAVQVKRTRRLFRNRQLWIGGIIVGVVVFVAIFASLLSPYGPNANDYANILKGPSVHHWFGTDQLGRDQLARTMIGARTSMEVSIGALVVGLVIGIPVGLVTGFYRGFLDDWLIMRIIDAIQAFPFLILALVLAAMLGPGARNAMIAIGIGYVPIFVRTVRGQVLAEFEKEYVMAARALGSTDLRIMWRHILPNSMTPLLVQATLAMASGIVAEASLSYLGLGVQPPTASWGTMLQNSQGYLGQAPWLAFVPGLAIAVSVLGFNVLGDGIQQWLDPRQGK</sequence>
<dbReference type="InterPro" id="IPR000515">
    <property type="entry name" value="MetI-like"/>
</dbReference>
<dbReference type="Pfam" id="PF00528">
    <property type="entry name" value="BPD_transp_1"/>
    <property type="match status" value="1"/>
</dbReference>
<comment type="caution">
    <text evidence="9">The sequence shown here is derived from an EMBL/GenBank/DDBJ whole genome shotgun (WGS) entry which is preliminary data.</text>
</comment>
<dbReference type="InterPro" id="IPR025966">
    <property type="entry name" value="OppC_N"/>
</dbReference>
<keyword evidence="10" id="KW-1185">Reference proteome</keyword>
<dbReference type="PANTHER" id="PTHR43386">
    <property type="entry name" value="OLIGOPEPTIDE TRANSPORT SYSTEM PERMEASE PROTEIN APPC"/>
    <property type="match status" value="1"/>
</dbReference>
<name>A0ABV5A9R7_9BACL</name>
<evidence type="ECO:0000256" key="2">
    <source>
        <dbReference type="ARBA" id="ARBA00022448"/>
    </source>
</evidence>
<dbReference type="Proteomes" id="UP001579974">
    <property type="component" value="Unassembled WGS sequence"/>
</dbReference>
<feature type="transmembrane region" description="Helical" evidence="7">
    <location>
        <begin position="133"/>
        <end position="153"/>
    </location>
</feature>
<dbReference type="InterPro" id="IPR035906">
    <property type="entry name" value="MetI-like_sf"/>
</dbReference>
<dbReference type="Gene3D" id="1.10.3720.10">
    <property type="entry name" value="MetI-like"/>
    <property type="match status" value="1"/>
</dbReference>
<keyword evidence="2 7" id="KW-0813">Transport</keyword>
<comment type="similarity">
    <text evidence="7">Belongs to the binding-protein-dependent transport system permease family.</text>
</comment>
<reference evidence="9 10" key="1">
    <citation type="journal article" date="2024" name="Int. J. Mol. Sci.">
        <title>Exploration of Alicyclobacillus spp. Genome in Search of Antibiotic Resistance.</title>
        <authorList>
            <person name="Bucka-Kolendo J."/>
            <person name="Kiousi D.E."/>
            <person name="Dekowska A."/>
            <person name="Mikolajczuk-Szczyrba A."/>
            <person name="Karadedos D.M."/>
            <person name="Michael P."/>
            <person name="Galanis A."/>
            <person name="Sokolowska B."/>
        </authorList>
    </citation>
    <scope>NUCLEOTIDE SEQUENCE [LARGE SCALE GENOMIC DNA]</scope>
    <source>
        <strain evidence="9 10">KKP 3000</strain>
    </source>
</reference>
<feature type="domain" description="ABC transmembrane type-1" evidence="8">
    <location>
        <begin position="93"/>
        <end position="283"/>
    </location>
</feature>
<feature type="transmembrane region" description="Helical" evidence="7">
    <location>
        <begin position="99"/>
        <end position="121"/>
    </location>
</feature>
<dbReference type="SUPFAM" id="SSF161098">
    <property type="entry name" value="MetI-like"/>
    <property type="match status" value="1"/>
</dbReference>
<feature type="transmembrane region" description="Helical" evidence="7">
    <location>
        <begin position="260"/>
        <end position="283"/>
    </location>
</feature>
<dbReference type="RefSeq" id="WP_275475671.1">
    <property type="nucleotide sequence ID" value="NZ_CP162940.1"/>
</dbReference>
<dbReference type="CDD" id="cd06261">
    <property type="entry name" value="TM_PBP2"/>
    <property type="match status" value="1"/>
</dbReference>
<proteinExistence type="inferred from homology"/>
<evidence type="ECO:0000313" key="9">
    <source>
        <dbReference type="EMBL" id="MFB5188836.1"/>
    </source>
</evidence>
<evidence type="ECO:0000256" key="6">
    <source>
        <dbReference type="ARBA" id="ARBA00023136"/>
    </source>
</evidence>